<reference evidence="1 2" key="1">
    <citation type="journal article" date="2023" name="Mol. Ecol. Resour.">
        <title>Chromosome-level genome assembly of a triploid poplar Populus alba 'Berolinensis'.</title>
        <authorList>
            <person name="Chen S."/>
            <person name="Yu Y."/>
            <person name="Wang X."/>
            <person name="Wang S."/>
            <person name="Zhang T."/>
            <person name="Zhou Y."/>
            <person name="He R."/>
            <person name="Meng N."/>
            <person name="Wang Y."/>
            <person name="Liu W."/>
            <person name="Liu Z."/>
            <person name="Liu J."/>
            <person name="Guo Q."/>
            <person name="Huang H."/>
            <person name="Sederoff R.R."/>
            <person name="Wang G."/>
            <person name="Qu G."/>
            <person name="Chen S."/>
        </authorList>
    </citation>
    <scope>NUCLEOTIDE SEQUENCE [LARGE SCALE GENOMIC DNA]</scope>
    <source>
        <strain evidence="1">SC-2020</strain>
    </source>
</reference>
<dbReference type="AlphaFoldDB" id="A0AAD6R2C6"/>
<accession>A0AAD6R2C6</accession>
<evidence type="ECO:0000313" key="2">
    <source>
        <dbReference type="Proteomes" id="UP001164929"/>
    </source>
</evidence>
<protein>
    <submittedName>
        <fullName evidence="1">Uncharacterized protein</fullName>
    </submittedName>
</protein>
<dbReference type="Proteomes" id="UP001164929">
    <property type="component" value="Chromosome 4"/>
</dbReference>
<keyword evidence="2" id="KW-1185">Reference proteome</keyword>
<evidence type="ECO:0000313" key="1">
    <source>
        <dbReference type="EMBL" id="KAJ7000445.1"/>
    </source>
</evidence>
<gene>
    <name evidence="1" type="ORF">NC653_011055</name>
</gene>
<name>A0AAD6R2C6_9ROSI</name>
<comment type="caution">
    <text evidence="1">The sequence shown here is derived from an EMBL/GenBank/DDBJ whole genome shotgun (WGS) entry which is preliminary data.</text>
</comment>
<organism evidence="1 2">
    <name type="scientific">Populus alba x Populus x berolinensis</name>
    <dbReference type="NCBI Taxonomy" id="444605"/>
    <lineage>
        <taxon>Eukaryota</taxon>
        <taxon>Viridiplantae</taxon>
        <taxon>Streptophyta</taxon>
        <taxon>Embryophyta</taxon>
        <taxon>Tracheophyta</taxon>
        <taxon>Spermatophyta</taxon>
        <taxon>Magnoliopsida</taxon>
        <taxon>eudicotyledons</taxon>
        <taxon>Gunneridae</taxon>
        <taxon>Pentapetalae</taxon>
        <taxon>rosids</taxon>
        <taxon>fabids</taxon>
        <taxon>Malpighiales</taxon>
        <taxon>Salicaceae</taxon>
        <taxon>Saliceae</taxon>
        <taxon>Populus</taxon>
    </lineage>
</organism>
<sequence>MIFSRSLRRNPHDLLGITRSPQLPRGKSRLLSGWFCPESWLSMLFLKGLRLSLSSPVLDYPCT</sequence>
<dbReference type="EMBL" id="JAQIZT010000004">
    <property type="protein sequence ID" value="KAJ7000445.1"/>
    <property type="molecule type" value="Genomic_DNA"/>
</dbReference>
<proteinExistence type="predicted"/>